<evidence type="ECO:0008006" key="4">
    <source>
        <dbReference type="Google" id="ProtNLM"/>
    </source>
</evidence>
<name>A0AAF1C3S2_9MICO</name>
<evidence type="ECO:0000313" key="2">
    <source>
        <dbReference type="EMBL" id="WPF83495.1"/>
    </source>
</evidence>
<feature type="compositionally biased region" description="Basic and acidic residues" evidence="1">
    <location>
        <begin position="96"/>
        <end position="111"/>
    </location>
</feature>
<feature type="region of interest" description="Disordered" evidence="1">
    <location>
        <begin position="1"/>
        <end position="151"/>
    </location>
</feature>
<dbReference type="KEGG" id="sbil:SANBI_001177"/>
<accession>A0AAF1C3S2</accession>
<dbReference type="AlphaFoldDB" id="A0AAF1C3S2"/>
<evidence type="ECO:0000313" key="3">
    <source>
        <dbReference type="Proteomes" id="UP001304340"/>
    </source>
</evidence>
<feature type="compositionally biased region" description="Basic and acidic residues" evidence="1">
    <location>
        <begin position="138"/>
        <end position="151"/>
    </location>
</feature>
<dbReference type="RefSeq" id="WP_319159834.1">
    <property type="nucleotide sequence ID" value="NZ_CP138359.1"/>
</dbReference>
<organism evidence="2 3">
    <name type="scientific">Sanguibacter biliveldensis</name>
    <dbReference type="NCBI Taxonomy" id="3030830"/>
    <lineage>
        <taxon>Bacteria</taxon>
        <taxon>Bacillati</taxon>
        <taxon>Actinomycetota</taxon>
        <taxon>Actinomycetes</taxon>
        <taxon>Micrococcales</taxon>
        <taxon>Sanguibacteraceae</taxon>
        <taxon>Sanguibacter</taxon>
    </lineage>
</organism>
<dbReference type="Proteomes" id="UP001304340">
    <property type="component" value="Chromosome"/>
</dbReference>
<proteinExistence type="predicted"/>
<protein>
    <recommendedName>
        <fullName evidence="4">ATP synthase F0 subunit B</fullName>
    </recommendedName>
</protein>
<feature type="region of interest" description="Disordered" evidence="1">
    <location>
        <begin position="270"/>
        <end position="394"/>
    </location>
</feature>
<evidence type="ECO:0000256" key="1">
    <source>
        <dbReference type="SAM" id="MobiDB-lite"/>
    </source>
</evidence>
<sequence length="394" mass="39064">MTDPYSSPRYPTDPVEPQTSAGYGSVPPAPTAPGGDGYGGAHRDTAPEDTVFGGTRFEEEPSIDELAPGDGAVDVATTNGSGDTDGDSSDDSSGGAREKAAHVAETAKDEAASVAGTAKDEASDLASSAKGAASSVLDAEKSMAHDTTAEATERVKETLAEAKTQVRDLWQQSRSELAEGAGVQLQRLSLGAKTVSDELSTMASASDDPGIASDLARRASGYLSTASTWLEDRSPEEVLGDVSRFARRSPGTFLAIAAGLGLVAGRVARSLKDDSGSSSTSTSTSTGSTSGTSTSGARSSTATSGEGTSAWAASDGGVPPVPSPSVDGYGTTGYAGGAVPSGSTAEAGYGAGSEHGTESGYGTGTTSADGTRTAGHVPTSSQPGATTLDGGELR</sequence>
<reference evidence="3" key="1">
    <citation type="submission" date="2023-11" db="EMBL/GenBank/DDBJ databases">
        <authorList>
            <person name="Helweg L.P."/>
            <person name="Kiel A."/>
            <person name="Hitz F."/>
            <person name="Ruckert-Reed C."/>
            <person name="Busche T."/>
            <person name="Kaltschmidt B."/>
            <person name="Kaltschmidt C."/>
        </authorList>
    </citation>
    <scope>NUCLEOTIDE SEQUENCE [LARGE SCALE GENOMIC DNA]</scope>
    <source>
        <strain evidence="3">4.1</strain>
    </source>
</reference>
<gene>
    <name evidence="2" type="ORF">SANBI_001177</name>
</gene>
<feature type="compositionally biased region" description="Low complexity" evidence="1">
    <location>
        <begin position="276"/>
        <end position="329"/>
    </location>
</feature>
<keyword evidence="3" id="KW-1185">Reference proteome</keyword>
<dbReference type="EMBL" id="CP138359">
    <property type="protein sequence ID" value="WPF83495.1"/>
    <property type="molecule type" value="Genomic_DNA"/>
</dbReference>
<feature type="compositionally biased region" description="Gly residues" evidence="1">
    <location>
        <begin position="349"/>
        <end position="363"/>
    </location>
</feature>